<sequence length="867" mass="90978">MSTGFSSVTIALLLQTAAAPIAPRPPASPPPAPAPTSAPISAVPAASPTSKPVSAVANPGLWPTAKAMPLRDAKIEARLDAIVARMSIEDKVGQLIQVDIASITPADLRTYKLGSILNGGNSGPNGDDLAPPIEWLKLADAFYDASMARSDGRPAIPVIWGTDAVHGNNNIPGATLFPHNIGLGATRDRDLMREIGHVTAIETAAAGIDWTFAPTLAVVRDDRWGRTYESYSEEPAVQADFAGAVIEGVQGKVGTRDFLAPDRVIATTKHFLGDGGTGGRDQGDALIPETALRDIHLGGYPAAIEAGTQSVMASFSSWNGAKMHGNKSLLTGVLKNRLHFDGFVVGDWNGHGQVEGCSNESCAAAINAGLDMFMYSGSGWKTLYANTLKQAQSGEISAARLDDAVRRILRVKLRAGTFHRGRPSSRALAGKMERIGAADHRAIARRAVRESLVLLKNQGGLLPLKPSANILVAGGGADDIAQQAGGWSLTWQGGGLTNANFPNAQSIWSGIDAAVKAAGGTATLSANGSFAKKPDAAIVVFGEQPYAEFKGDRPTLDYSPDDKADLALLRKLKAAGVPVVAVFLSGRPLWVNAELNAADAFVAAFLPGSEGGGVADVLFRTKDGRIANDFRGKLSFSWPKRPDQYVLNRADPGYDPLFAYGYGLSYAKPGTVPKLDETRPAGLAVASSGIVFGKGRVPEGWSLVLAEQGQSKVRLLGVNATTTNRRLTASAVDRRRQEDARSLVWSGGAAEARIEADRPLDLTRESNGELSLVVDLRVDRAASAPVTLGMVSHDGAVVSVPITRTLATGTPGEWRQVVVPLQCFAKRGVDMADVTAPFVLATDGALGVSVSDVRIDSAPVPMTQCGD</sequence>
<evidence type="ECO:0000256" key="1">
    <source>
        <dbReference type="ARBA" id="ARBA00022801"/>
    </source>
</evidence>
<dbReference type="Pfam" id="PF18559">
    <property type="entry name" value="Exop_C"/>
    <property type="match status" value="1"/>
</dbReference>
<feature type="domain" description="Glycoside hydrolase family 3 C-terminal" evidence="5">
    <location>
        <begin position="452"/>
        <end position="666"/>
    </location>
</feature>
<feature type="domain" description="ExoP galactose-binding-like" evidence="6">
    <location>
        <begin position="701"/>
        <end position="855"/>
    </location>
</feature>
<dbReference type="Gene3D" id="3.20.20.300">
    <property type="entry name" value="Glycoside hydrolase, family 3, N-terminal domain"/>
    <property type="match status" value="1"/>
</dbReference>
<dbReference type="Gene3D" id="2.60.120.430">
    <property type="entry name" value="Galactose-binding lectin"/>
    <property type="match status" value="1"/>
</dbReference>
<feature type="signal peptide" evidence="3">
    <location>
        <begin position="1"/>
        <end position="21"/>
    </location>
</feature>
<evidence type="ECO:0000259" key="6">
    <source>
        <dbReference type="Pfam" id="PF18559"/>
    </source>
</evidence>
<feature type="region of interest" description="Disordered" evidence="2">
    <location>
        <begin position="22"/>
        <end position="55"/>
    </location>
</feature>
<proteinExistence type="predicted"/>
<dbReference type="InterPro" id="IPR036962">
    <property type="entry name" value="Glyco_hydro_3_N_sf"/>
</dbReference>
<dbReference type="Gene3D" id="3.40.50.1700">
    <property type="entry name" value="Glycoside hydrolase family 3 C-terminal domain"/>
    <property type="match status" value="1"/>
</dbReference>
<dbReference type="GO" id="GO:0008422">
    <property type="term" value="F:beta-glucosidase activity"/>
    <property type="evidence" value="ECO:0007669"/>
    <property type="project" value="TreeGrafter"/>
</dbReference>
<dbReference type="Pfam" id="PF01915">
    <property type="entry name" value="Glyco_hydro_3_C"/>
    <property type="match status" value="1"/>
</dbReference>
<gene>
    <name evidence="7" type="ORF">C8J24_3381</name>
</gene>
<dbReference type="Pfam" id="PF00933">
    <property type="entry name" value="Glyco_hydro_3"/>
    <property type="match status" value="1"/>
</dbReference>
<dbReference type="PANTHER" id="PTHR30620">
    <property type="entry name" value="PERIPLASMIC BETA-GLUCOSIDASE-RELATED"/>
    <property type="match status" value="1"/>
</dbReference>
<dbReference type="InterPro" id="IPR017853">
    <property type="entry name" value="GH"/>
</dbReference>
<keyword evidence="3" id="KW-0732">Signal</keyword>
<feature type="compositionally biased region" description="Pro residues" evidence="2">
    <location>
        <begin position="22"/>
        <end position="36"/>
    </location>
</feature>
<dbReference type="RefSeq" id="WP_107934342.1">
    <property type="nucleotide sequence ID" value="NZ_PZZN01000004.1"/>
</dbReference>
<dbReference type="SUPFAM" id="SSF51445">
    <property type="entry name" value="(Trans)glycosidases"/>
    <property type="match status" value="1"/>
</dbReference>
<feature type="chain" id="PRO_5015507887" evidence="3">
    <location>
        <begin position="22"/>
        <end position="867"/>
    </location>
</feature>
<keyword evidence="1" id="KW-0378">Hydrolase</keyword>
<evidence type="ECO:0000313" key="8">
    <source>
        <dbReference type="Proteomes" id="UP000240996"/>
    </source>
</evidence>
<evidence type="ECO:0000256" key="2">
    <source>
        <dbReference type="SAM" id="MobiDB-lite"/>
    </source>
</evidence>
<dbReference type="SUPFAM" id="SSF52279">
    <property type="entry name" value="Beta-D-glucan exohydrolase, C-terminal domain"/>
    <property type="match status" value="1"/>
</dbReference>
<comment type="caution">
    <text evidence="7">The sequence shown here is derived from an EMBL/GenBank/DDBJ whole genome shotgun (WGS) entry which is preliminary data.</text>
</comment>
<dbReference type="InterPro" id="IPR036881">
    <property type="entry name" value="Glyco_hydro_3_C_sf"/>
</dbReference>
<dbReference type="InterPro" id="IPR001764">
    <property type="entry name" value="Glyco_hydro_3_N"/>
</dbReference>
<dbReference type="InterPro" id="IPR051915">
    <property type="entry name" value="Cellulose_Degrad_GH3"/>
</dbReference>
<accession>A0A2T4YLH1</accession>
<dbReference type="Proteomes" id="UP000240996">
    <property type="component" value="Unassembled WGS sequence"/>
</dbReference>
<dbReference type="InterPro" id="IPR002772">
    <property type="entry name" value="Glyco_hydro_3_C"/>
</dbReference>
<evidence type="ECO:0000259" key="5">
    <source>
        <dbReference type="Pfam" id="PF01915"/>
    </source>
</evidence>
<dbReference type="PANTHER" id="PTHR30620:SF77">
    <property type="entry name" value="LYSOSOMAL BETA GLUCOSIDASE-LIKE"/>
    <property type="match status" value="1"/>
</dbReference>
<evidence type="ECO:0000313" key="7">
    <source>
        <dbReference type="EMBL" id="PTM44108.1"/>
    </source>
</evidence>
<reference evidence="7 8" key="1">
    <citation type="submission" date="2018-04" db="EMBL/GenBank/DDBJ databases">
        <title>Genomic Encyclopedia of Type Strains, Phase III (KMG-III): the genomes of soil and plant-associated and newly described type strains.</title>
        <authorList>
            <person name="Whitman W."/>
        </authorList>
    </citation>
    <scope>NUCLEOTIDE SEQUENCE [LARGE SCALE GENOMIC DNA]</scope>
    <source>
        <strain evidence="7 8">NW12</strain>
    </source>
</reference>
<feature type="domain" description="Glycoside hydrolase family 3 N-terminal" evidence="4">
    <location>
        <begin position="88"/>
        <end position="411"/>
    </location>
</feature>
<dbReference type="PRINTS" id="PR00133">
    <property type="entry name" value="GLHYDRLASE3"/>
</dbReference>
<protein>
    <submittedName>
        <fullName evidence="7">Exo-1,4-beta-glucosidase</fullName>
    </submittedName>
</protein>
<feature type="compositionally biased region" description="Low complexity" evidence="2">
    <location>
        <begin position="37"/>
        <end position="50"/>
    </location>
</feature>
<dbReference type="GO" id="GO:0009251">
    <property type="term" value="P:glucan catabolic process"/>
    <property type="evidence" value="ECO:0007669"/>
    <property type="project" value="TreeGrafter"/>
</dbReference>
<evidence type="ECO:0000259" key="4">
    <source>
        <dbReference type="Pfam" id="PF00933"/>
    </source>
</evidence>
<keyword evidence="8" id="KW-1185">Reference proteome</keyword>
<dbReference type="InterPro" id="IPR041443">
    <property type="entry name" value="Exop_C"/>
</dbReference>
<dbReference type="EMBL" id="PZZN01000004">
    <property type="protein sequence ID" value="PTM44108.1"/>
    <property type="molecule type" value="Genomic_DNA"/>
</dbReference>
<dbReference type="AlphaFoldDB" id="A0A2T4YLH1"/>
<evidence type="ECO:0000256" key="3">
    <source>
        <dbReference type="SAM" id="SignalP"/>
    </source>
</evidence>
<name>A0A2T4YLH1_9SPHN</name>
<organism evidence="7 8">
    <name type="scientific">Sphingomonas aerolata</name>
    <dbReference type="NCBI Taxonomy" id="185951"/>
    <lineage>
        <taxon>Bacteria</taxon>
        <taxon>Pseudomonadati</taxon>
        <taxon>Pseudomonadota</taxon>
        <taxon>Alphaproteobacteria</taxon>
        <taxon>Sphingomonadales</taxon>
        <taxon>Sphingomonadaceae</taxon>
        <taxon>Sphingomonas</taxon>
    </lineage>
</organism>